<name>A0A075P0Q3_9ALTE</name>
<proteinExistence type="predicted"/>
<dbReference type="eggNOG" id="COG3767">
    <property type="taxonomic scope" value="Bacteria"/>
</dbReference>
<dbReference type="EMBL" id="CP008849">
    <property type="protein sequence ID" value="AIF99416.1"/>
    <property type="molecule type" value="Genomic_DNA"/>
</dbReference>
<evidence type="ECO:0000313" key="3">
    <source>
        <dbReference type="Proteomes" id="UP000056090"/>
    </source>
</evidence>
<dbReference type="AlphaFoldDB" id="A0A075P0Q3"/>
<keyword evidence="3" id="KW-1185">Reference proteome</keyword>
<dbReference type="Proteomes" id="UP000056090">
    <property type="component" value="Chromosome"/>
</dbReference>
<gene>
    <name evidence="2" type="ORF">EP13_12375</name>
</gene>
<dbReference type="RefSeq" id="WP_044057512.1">
    <property type="nucleotide sequence ID" value="NZ_CBCSKJ010000003.1"/>
</dbReference>
<sequence length="132" mass="13606">MKQINKTSMACALGAVVLGSLASTSTLAEANPFGVQSLESGYSQFAPEGKCGEDKAKKMKEGKCGEGKCGEDKAKKMKEGKCGEGKCGEDKAKKMKEGKCGEDKASMKADANKAKEGKCGEGKCGEGTCGSM</sequence>
<keyword evidence="1" id="KW-0732">Signal</keyword>
<organism evidence="2 3">
    <name type="scientific">Alteromonas australica</name>
    <dbReference type="NCBI Taxonomy" id="589873"/>
    <lineage>
        <taxon>Bacteria</taxon>
        <taxon>Pseudomonadati</taxon>
        <taxon>Pseudomonadota</taxon>
        <taxon>Gammaproteobacteria</taxon>
        <taxon>Alteromonadales</taxon>
        <taxon>Alteromonadaceae</taxon>
        <taxon>Alteromonas/Salinimonas group</taxon>
        <taxon>Alteromonas</taxon>
    </lineage>
</organism>
<evidence type="ECO:0008006" key="4">
    <source>
        <dbReference type="Google" id="ProtNLM"/>
    </source>
</evidence>
<feature type="signal peptide" evidence="1">
    <location>
        <begin position="1"/>
        <end position="30"/>
    </location>
</feature>
<reference evidence="2 3" key="1">
    <citation type="submission" date="2014-06" db="EMBL/GenBank/DDBJ databases">
        <title>Genomes of Alteromonas australica, a world apart.</title>
        <authorList>
            <person name="Gonzaga A."/>
            <person name="Lopez-Perez M."/>
            <person name="Rodriguez-Valera F."/>
        </authorList>
    </citation>
    <scope>NUCLEOTIDE SEQUENCE [LARGE SCALE GENOMIC DNA]</scope>
    <source>
        <strain evidence="2 3">H 17</strain>
    </source>
</reference>
<protein>
    <recommendedName>
        <fullName evidence="4">Low-complexity protein</fullName>
    </recommendedName>
</protein>
<evidence type="ECO:0000256" key="1">
    <source>
        <dbReference type="SAM" id="SignalP"/>
    </source>
</evidence>
<feature type="chain" id="PRO_5001707975" description="Low-complexity protein" evidence="1">
    <location>
        <begin position="31"/>
        <end position="132"/>
    </location>
</feature>
<dbReference type="GeneID" id="78255697"/>
<accession>A0A075P0Q3</accession>
<dbReference type="KEGG" id="aal:EP13_12375"/>
<evidence type="ECO:0000313" key="2">
    <source>
        <dbReference type="EMBL" id="AIF99416.1"/>
    </source>
</evidence>